<dbReference type="GO" id="GO:0016757">
    <property type="term" value="F:glycosyltransferase activity"/>
    <property type="evidence" value="ECO:0007669"/>
    <property type="project" value="UniProtKB-KW"/>
</dbReference>
<keyword evidence="8 9" id="KW-0961">Cell wall biogenesis/degradation</keyword>
<dbReference type="PANTHER" id="PTHR30582">
    <property type="entry name" value="L,D-TRANSPEPTIDASE"/>
    <property type="match status" value="1"/>
</dbReference>
<comment type="pathway">
    <text evidence="1 9">Cell wall biogenesis; peptidoglycan biosynthesis.</text>
</comment>
<dbReference type="STRING" id="1121416.SAMN02745220_02943"/>
<dbReference type="PROSITE" id="PS51782">
    <property type="entry name" value="LYSM"/>
    <property type="match status" value="1"/>
</dbReference>
<protein>
    <submittedName>
        <fullName evidence="12">Lipoprotein-anchoring transpeptidase ErfK/SrfK</fullName>
    </submittedName>
</protein>
<dbReference type="UniPathway" id="UPA00219"/>
<evidence type="ECO:0000256" key="5">
    <source>
        <dbReference type="ARBA" id="ARBA00022801"/>
    </source>
</evidence>
<evidence type="ECO:0000259" key="10">
    <source>
        <dbReference type="PROSITE" id="PS51782"/>
    </source>
</evidence>
<keyword evidence="12" id="KW-0449">Lipoprotein</keyword>
<proteinExistence type="inferred from homology"/>
<evidence type="ECO:0000313" key="13">
    <source>
        <dbReference type="Proteomes" id="UP000184603"/>
    </source>
</evidence>
<feature type="domain" description="LysM" evidence="10">
    <location>
        <begin position="185"/>
        <end position="229"/>
    </location>
</feature>
<evidence type="ECO:0000256" key="3">
    <source>
        <dbReference type="ARBA" id="ARBA00022676"/>
    </source>
</evidence>
<dbReference type="Proteomes" id="UP000184603">
    <property type="component" value="Unassembled WGS sequence"/>
</dbReference>
<organism evidence="12 13">
    <name type="scientific">Desulfopila aestuarii DSM 18488</name>
    <dbReference type="NCBI Taxonomy" id="1121416"/>
    <lineage>
        <taxon>Bacteria</taxon>
        <taxon>Pseudomonadati</taxon>
        <taxon>Thermodesulfobacteriota</taxon>
        <taxon>Desulfobulbia</taxon>
        <taxon>Desulfobulbales</taxon>
        <taxon>Desulfocapsaceae</taxon>
        <taxon>Desulfopila</taxon>
    </lineage>
</organism>
<reference evidence="12 13" key="1">
    <citation type="submission" date="2016-12" db="EMBL/GenBank/DDBJ databases">
        <authorList>
            <person name="Song W.-J."/>
            <person name="Kurnit D.M."/>
        </authorList>
    </citation>
    <scope>NUCLEOTIDE SEQUENCE [LARGE SCALE GENOMIC DNA]</scope>
    <source>
        <strain evidence="12 13">DSM 18488</strain>
    </source>
</reference>
<evidence type="ECO:0000256" key="7">
    <source>
        <dbReference type="ARBA" id="ARBA00022984"/>
    </source>
</evidence>
<dbReference type="SUPFAM" id="SSF141523">
    <property type="entry name" value="L,D-transpeptidase catalytic domain-like"/>
    <property type="match status" value="1"/>
</dbReference>
<evidence type="ECO:0000259" key="11">
    <source>
        <dbReference type="PROSITE" id="PS52029"/>
    </source>
</evidence>
<evidence type="ECO:0000256" key="1">
    <source>
        <dbReference type="ARBA" id="ARBA00004752"/>
    </source>
</evidence>
<keyword evidence="13" id="KW-1185">Reference proteome</keyword>
<keyword evidence="4" id="KW-0808">Transferase</keyword>
<keyword evidence="6 9" id="KW-0133">Cell shape</keyword>
<feature type="domain" description="L,D-TPase catalytic" evidence="11">
    <location>
        <begin position="241"/>
        <end position="372"/>
    </location>
</feature>
<dbReference type="Gene3D" id="3.10.350.10">
    <property type="entry name" value="LysM domain"/>
    <property type="match status" value="1"/>
</dbReference>
<evidence type="ECO:0000256" key="6">
    <source>
        <dbReference type="ARBA" id="ARBA00022960"/>
    </source>
</evidence>
<evidence type="ECO:0000313" key="12">
    <source>
        <dbReference type="EMBL" id="SHO49620.1"/>
    </source>
</evidence>
<keyword evidence="5" id="KW-0378">Hydrolase</keyword>
<keyword evidence="7 9" id="KW-0573">Peptidoglycan synthesis</keyword>
<dbReference type="Gene3D" id="2.40.440.10">
    <property type="entry name" value="L,D-transpeptidase catalytic domain-like"/>
    <property type="match status" value="1"/>
</dbReference>
<dbReference type="AlphaFoldDB" id="A0A1M7YAH5"/>
<comment type="similarity">
    <text evidence="2">Belongs to the YkuD family.</text>
</comment>
<dbReference type="CDD" id="cd00118">
    <property type="entry name" value="LysM"/>
    <property type="match status" value="1"/>
</dbReference>
<dbReference type="GO" id="GO:0018104">
    <property type="term" value="P:peptidoglycan-protein cross-linking"/>
    <property type="evidence" value="ECO:0007669"/>
    <property type="project" value="TreeGrafter"/>
</dbReference>
<dbReference type="GO" id="GO:0005576">
    <property type="term" value="C:extracellular region"/>
    <property type="evidence" value="ECO:0007669"/>
    <property type="project" value="TreeGrafter"/>
</dbReference>
<dbReference type="InterPro" id="IPR050979">
    <property type="entry name" value="LD-transpeptidase"/>
</dbReference>
<dbReference type="EMBL" id="FRFE01000014">
    <property type="protein sequence ID" value="SHO49620.1"/>
    <property type="molecule type" value="Genomic_DNA"/>
</dbReference>
<dbReference type="Pfam" id="PF03734">
    <property type="entry name" value="YkuD"/>
    <property type="match status" value="1"/>
</dbReference>
<dbReference type="InterPro" id="IPR036779">
    <property type="entry name" value="LysM_dom_sf"/>
</dbReference>
<dbReference type="GO" id="GO:0071555">
    <property type="term" value="P:cell wall organization"/>
    <property type="evidence" value="ECO:0007669"/>
    <property type="project" value="UniProtKB-UniRule"/>
</dbReference>
<dbReference type="InterPro" id="IPR005490">
    <property type="entry name" value="LD_TPept_cat_dom"/>
</dbReference>
<accession>A0A1M7YAH5</accession>
<evidence type="ECO:0000256" key="9">
    <source>
        <dbReference type="PROSITE-ProRule" id="PRU01373"/>
    </source>
</evidence>
<dbReference type="InterPro" id="IPR018392">
    <property type="entry name" value="LysM"/>
</dbReference>
<dbReference type="CDD" id="cd16913">
    <property type="entry name" value="YkuD_like"/>
    <property type="match status" value="1"/>
</dbReference>
<dbReference type="SUPFAM" id="SSF54106">
    <property type="entry name" value="LysM domain"/>
    <property type="match status" value="1"/>
</dbReference>
<dbReference type="GO" id="GO:0071972">
    <property type="term" value="F:peptidoglycan L,D-transpeptidase activity"/>
    <property type="evidence" value="ECO:0007669"/>
    <property type="project" value="TreeGrafter"/>
</dbReference>
<dbReference type="PROSITE" id="PS52029">
    <property type="entry name" value="LD_TPASE"/>
    <property type="match status" value="1"/>
</dbReference>
<dbReference type="InterPro" id="IPR038063">
    <property type="entry name" value="Transpep_catalytic_dom"/>
</dbReference>
<gene>
    <name evidence="12" type="ORF">SAMN02745220_02943</name>
</gene>
<name>A0A1M7YAH5_9BACT</name>
<evidence type="ECO:0000256" key="4">
    <source>
        <dbReference type="ARBA" id="ARBA00022679"/>
    </source>
</evidence>
<dbReference type="GO" id="GO:0008360">
    <property type="term" value="P:regulation of cell shape"/>
    <property type="evidence" value="ECO:0007669"/>
    <property type="project" value="UniProtKB-UniRule"/>
</dbReference>
<sequence>MLRSFLQHLPDNPIPKAPQIRQEMTKFFPKQTLTPCCLIFLFFLSFAIFDLTPAIGAYQEGRGNGEIIVVSTIASTVAVEILLDDRPHIVGGRLAQDAILLRAGKKCDLEDFEVGEIVKIAWHTVDNRKEIVTIISDTPPAPPTQPVIVHKDIDTAPTVPGPEPNNRVAPPERLANTTAMIGQPQHHVVSTEDTLLDIARQYNLGYNEIADMYPDLDPWLPPVGRRLLLPTARLLPDGDKKGIVINVPEMRLYYFSKTKEATHVITHPVGIGDTDFQTEPGNYVVGNKAINPTWYIPPSLRAKYQVKSVPPGPDNPLGKYWLGLKNTNYGIHGSDIPWSIGRKVTHGCIRMYPEDISTFFNIIGVGTTVQIVYEPVKIGRVGNDIYLEVHKDIYNMFPDLSAYAREKLIEKGYWMNVDRKRFTNAIQQKRGIPENISYGARLTANASY</sequence>
<feature type="active site" description="Proton donor/acceptor" evidence="9">
    <location>
        <position position="332"/>
    </location>
</feature>
<dbReference type="PANTHER" id="PTHR30582:SF24">
    <property type="entry name" value="L,D-TRANSPEPTIDASE ERFK_SRFK-RELATED"/>
    <property type="match status" value="1"/>
</dbReference>
<evidence type="ECO:0000256" key="8">
    <source>
        <dbReference type="ARBA" id="ARBA00023316"/>
    </source>
</evidence>
<keyword evidence="3" id="KW-0328">Glycosyltransferase</keyword>
<evidence type="ECO:0000256" key="2">
    <source>
        <dbReference type="ARBA" id="ARBA00005992"/>
    </source>
</evidence>
<feature type="active site" description="Nucleophile" evidence="9">
    <location>
        <position position="348"/>
    </location>
</feature>